<dbReference type="EMBL" id="CM017325">
    <property type="protein sequence ID" value="KAE8056785.1"/>
    <property type="molecule type" value="Genomic_DNA"/>
</dbReference>
<dbReference type="SUPFAM" id="SSF53756">
    <property type="entry name" value="UDP-Glycosyltransferase/glycogen phosphorylase"/>
    <property type="match status" value="1"/>
</dbReference>
<dbReference type="InterPro" id="IPR002213">
    <property type="entry name" value="UDP_glucos_trans"/>
</dbReference>
<dbReference type="GO" id="GO:0080044">
    <property type="term" value="F:quercetin 7-O-glucosyltransferase activity"/>
    <property type="evidence" value="ECO:0007669"/>
    <property type="project" value="TreeGrafter"/>
</dbReference>
<dbReference type="OrthoDB" id="5835829at2759"/>
<evidence type="ECO:0000256" key="3">
    <source>
        <dbReference type="ARBA" id="ARBA00022679"/>
    </source>
</evidence>
<evidence type="ECO:0008006" key="6">
    <source>
        <dbReference type="Google" id="ProtNLM"/>
    </source>
</evidence>
<proteinExistence type="inferred from homology"/>
<dbReference type="Pfam" id="PF00201">
    <property type="entry name" value="UDPGT"/>
    <property type="match status" value="1"/>
</dbReference>
<reference evidence="4 5" key="1">
    <citation type="submission" date="2019-06" db="EMBL/GenBank/DDBJ databases">
        <title>A chromosomal-level reference genome of Carpinus fangiana (Coryloideae, Betulaceae).</title>
        <authorList>
            <person name="Yang X."/>
            <person name="Wang Z."/>
            <person name="Zhang L."/>
            <person name="Hao G."/>
            <person name="Liu J."/>
            <person name="Yang Y."/>
        </authorList>
    </citation>
    <scope>NUCLEOTIDE SEQUENCE [LARGE SCALE GENOMIC DNA]</scope>
    <source>
        <strain evidence="4">Cfa_2016G</strain>
        <tissue evidence="4">Leaf</tissue>
    </source>
</reference>
<dbReference type="AlphaFoldDB" id="A0A5N6R9K2"/>
<dbReference type="FunFam" id="3.40.50.2000:FF:000129">
    <property type="entry name" value="Glycosyltransferase"/>
    <property type="match status" value="1"/>
</dbReference>
<dbReference type="Gene3D" id="3.40.50.2000">
    <property type="entry name" value="Glycogen Phosphorylase B"/>
    <property type="match status" value="2"/>
</dbReference>
<accession>A0A5N6R9K2</accession>
<keyword evidence="3" id="KW-0808">Transferase</keyword>
<dbReference type="PANTHER" id="PTHR11926:SF774">
    <property type="entry name" value="UDP-GLYCOSYLTRANSFERASE 85A1-RELATED"/>
    <property type="match status" value="1"/>
</dbReference>
<evidence type="ECO:0000256" key="1">
    <source>
        <dbReference type="ARBA" id="ARBA00009995"/>
    </source>
</evidence>
<evidence type="ECO:0000313" key="4">
    <source>
        <dbReference type="EMBL" id="KAE8056785.1"/>
    </source>
</evidence>
<organism evidence="4 5">
    <name type="scientific">Carpinus fangiana</name>
    <dbReference type="NCBI Taxonomy" id="176857"/>
    <lineage>
        <taxon>Eukaryota</taxon>
        <taxon>Viridiplantae</taxon>
        <taxon>Streptophyta</taxon>
        <taxon>Embryophyta</taxon>
        <taxon>Tracheophyta</taxon>
        <taxon>Spermatophyta</taxon>
        <taxon>Magnoliopsida</taxon>
        <taxon>eudicotyledons</taxon>
        <taxon>Gunneridae</taxon>
        <taxon>Pentapetalae</taxon>
        <taxon>rosids</taxon>
        <taxon>fabids</taxon>
        <taxon>Fagales</taxon>
        <taxon>Betulaceae</taxon>
        <taxon>Carpinus</taxon>
    </lineage>
</organism>
<dbReference type="Proteomes" id="UP000327013">
    <property type="component" value="Chromosome 5"/>
</dbReference>
<gene>
    <name evidence="4" type="ORF">FH972_013524</name>
</gene>
<comment type="similarity">
    <text evidence="1">Belongs to the UDP-glycosyltransferase family.</text>
</comment>
<dbReference type="GO" id="GO:0080043">
    <property type="term" value="F:quercetin 3-O-glucosyltransferase activity"/>
    <property type="evidence" value="ECO:0007669"/>
    <property type="project" value="TreeGrafter"/>
</dbReference>
<keyword evidence="2" id="KW-0328">Glycosyltransferase</keyword>
<protein>
    <recommendedName>
        <fullName evidence="6">UDP-glycosyltransferases domain-containing protein</fullName>
    </recommendedName>
</protein>
<keyword evidence="5" id="KW-1185">Reference proteome</keyword>
<evidence type="ECO:0000256" key="2">
    <source>
        <dbReference type="ARBA" id="ARBA00022676"/>
    </source>
</evidence>
<name>A0A5N6R9K2_9ROSI</name>
<dbReference type="PANTHER" id="PTHR11926">
    <property type="entry name" value="GLUCOSYL/GLUCURONOSYL TRANSFERASES"/>
    <property type="match status" value="1"/>
</dbReference>
<evidence type="ECO:0000313" key="5">
    <source>
        <dbReference type="Proteomes" id="UP000327013"/>
    </source>
</evidence>
<sequence length="356" mass="38950">MQETENSALGKHVVALAFPYGSHAAPLLSLVNRIATTAPEVKFSFFSTAISNRTIFSDPTNQVNINIKPYDVADGLPEGYAATKSPIIEAIGMFLKATPGNYESVMEVAVAETGRKISCVMSDAFFYFAGKMAEEMGVPWVPLWTAGPRSLLAHVYTELIQQRLGSTSVCGDQTLDFIPGFSTLRVDDLPEEVITLGNLETPFSKMLHNMGLTLPQATAVAINSYEEVDPDAVNELKSKFQKFLNVGPFPLTSPPQFNAADEHGCLEWLDRHQAASVAYISFGSMMTPPPQELAALADALDATGFPFLWSFRDHAEKNFSNGFQERTTLKEPAMKAVLPNGNSNENFRTLIQIVTK</sequence>